<dbReference type="EMBL" id="JBBEGL010000002">
    <property type="protein sequence ID" value="MEJ2885989.1"/>
    <property type="molecule type" value="Genomic_DNA"/>
</dbReference>
<name>A0ABU8N202_9PSEU</name>
<keyword evidence="10" id="KW-0472">Membrane</keyword>
<dbReference type="PANTHER" id="PTHR45436">
    <property type="entry name" value="SENSOR HISTIDINE KINASE YKOH"/>
    <property type="match status" value="1"/>
</dbReference>
<keyword evidence="9" id="KW-0902">Two-component regulatory system</keyword>
<proteinExistence type="predicted"/>
<keyword evidence="14" id="KW-1185">Reference proteome</keyword>
<evidence type="ECO:0000256" key="3">
    <source>
        <dbReference type="ARBA" id="ARBA00012438"/>
    </source>
</evidence>
<feature type="domain" description="Histidine kinase" evidence="11">
    <location>
        <begin position="229"/>
        <end position="434"/>
    </location>
</feature>
<evidence type="ECO:0000259" key="12">
    <source>
        <dbReference type="PROSITE" id="PS50885"/>
    </source>
</evidence>
<comment type="subcellular location">
    <subcellularLocation>
        <location evidence="2">Cell membrane</location>
    </subcellularLocation>
</comment>
<evidence type="ECO:0000256" key="4">
    <source>
        <dbReference type="ARBA" id="ARBA00022553"/>
    </source>
</evidence>
<comment type="catalytic activity">
    <reaction evidence="1">
        <text>ATP + protein L-histidine = ADP + protein N-phospho-L-histidine.</text>
        <dbReference type="EC" id="2.7.13.3"/>
    </reaction>
</comment>
<dbReference type="InterPro" id="IPR003661">
    <property type="entry name" value="HisK_dim/P_dom"/>
</dbReference>
<dbReference type="InterPro" id="IPR050428">
    <property type="entry name" value="TCS_sensor_his_kinase"/>
</dbReference>
<dbReference type="PROSITE" id="PS50109">
    <property type="entry name" value="HIS_KIN"/>
    <property type="match status" value="1"/>
</dbReference>
<evidence type="ECO:0000313" key="13">
    <source>
        <dbReference type="EMBL" id="MEJ2885989.1"/>
    </source>
</evidence>
<dbReference type="Pfam" id="PF02518">
    <property type="entry name" value="HATPase_c"/>
    <property type="match status" value="1"/>
</dbReference>
<keyword evidence="7" id="KW-0418">Kinase</keyword>
<accession>A0ABU8N202</accession>
<dbReference type="SMART" id="SM00388">
    <property type="entry name" value="HisKA"/>
    <property type="match status" value="1"/>
</dbReference>
<evidence type="ECO:0000313" key="14">
    <source>
        <dbReference type="Proteomes" id="UP001370100"/>
    </source>
</evidence>
<dbReference type="PANTHER" id="PTHR45436:SF5">
    <property type="entry name" value="SENSOR HISTIDINE KINASE TRCS"/>
    <property type="match status" value="1"/>
</dbReference>
<comment type="caution">
    <text evidence="13">The sequence shown here is derived from an EMBL/GenBank/DDBJ whole genome shotgun (WGS) entry which is preliminary data.</text>
</comment>
<dbReference type="EC" id="2.7.13.3" evidence="3"/>
<evidence type="ECO:0000256" key="8">
    <source>
        <dbReference type="ARBA" id="ARBA00022989"/>
    </source>
</evidence>
<keyword evidence="13" id="KW-0067">ATP-binding</keyword>
<organism evidence="13 14">
    <name type="scientific">Actinomycetospora aeridis</name>
    <dbReference type="NCBI Taxonomy" id="3129231"/>
    <lineage>
        <taxon>Bacteria</taxon>
        <taxon>Bacillati</taxon>
        <taxon>Actinomycetota</taxon>
        <taxon>Actinomycetes</taxon>
        <taxon>Pseudonocardiales</taxon>
        <taxon>Pseudonocardiaceae</taxon>
        <taxon>Actinomycetospora</taxon>
    </lineage>
</organism>
<dbReference type="RefSeq" id="WP_337712478.1">
    <property type="nucleotide sequence ID" value="NZ_JBBEGL010000002.1"/>
</dbReference>
<keyword evidence="8" id="KW-1133">Transmembrane helix</keyword>
<dbReference type="InterPro" id="IPR005467">
    <property type="entry name" value="His_kinase_dom"/>
</dbReference>
<keyword evidence="4" id="KW-0597">Phosphoprotein</keyword>
<evidence type="ECO:0000259" key="11">
    <source>
        <dbReference type="PROSITE" id="PS50109"/>
    </source>
</evidence>
<dbReference type="Gene3D" id="1.10.287.130">
    <property type="match status" value="1"/>
</dbReference>
<evidence type="ECO:0000256" key="1">
    <source>
        <dbReference type="ARBA" id="ARBA00000085"/>
    </source>
</evidence>
<dbReference type="SUPFAM" id="SSF47384">
    <property type="entry name" value="Homodimeric domain of signal transducing histidine kinase"/>
    <property type="match status" value="1"/>
</dbReference>
<evidence type="ECO:0000256" key="9">
    <source>
        <dbReference type="ARBA" id="ARBA00023012"/>
    </source>
</evidence>
<evidence type="ECO:0000256" key="2">
    <source>
        <dbReference type="ARBA" id="ARBA00004236"/>
    </source>
</evidence>
<evidence type="ECO:0000256" key="7">
    <source>
        <dbReference type="ARBA" id="ARBA00022777"/>
    </source>
</evidence>
<feature type="domain" description="HAMP" evidence="12">
    <location>
        <begin position="171"/>
        <end position="221"/>
    </location>
</feature>
<dbReference type="InterPro" id="IPR004358">
    <property type="entry name" value="Sig_transdc_His_kin-like_C"/>
</dbReference>
<evidence type="ECO:0000256" key="6">
    <source>
        <dbReference type="ARBA" id="ARBA00022692"/>
    </source>
</evidence>
<dbReference type="Proteomes" id="UP001370100">
    <property type="component" value="Unassembled WGS sequence"/>
</dbReference>
<dbReference type="SUPFAM" id="SSF55874">
    <property type="entry name" value="ATPase domain of HSP90 chaperone/DNA topoisomerase II/histidine kinase"/>
    <property type="match status" value="1"/>
</dbReference>
<dbReference type="GO" id="GO:0005524">
    <property type="term" value="F:ATP binding"/>
    <property type="evidence" value="ECO:0007669"/>
    <property type="project" value="UniProtKB-KW"/>
</dbReference>
<dbReference type="PROSITE" id="PS50885">
    <property type="entry name" value="HAMP"/>
    <property type="match status" value="1"/>
</dbReference>
<dbReference type="PRINTS" id="PR00344">
    <property type="entry name" value="BCTRLSENSOR"/>
</dbReference>
<keyword evidence="5" id="KW-0808">Transferase</keyword>
<dbReference type="CDD" id="cd00082">
    <property type="entry name" value="HisKA"/>
    <property type="match status" value="1"/>
</dbReference>
<sequence length="434" mass="44544">MRTSAGWWARRTLRTRITLVVGVVTVFALLALGRVAGDALFSALLTSGDGALTERAAAASTAVAAGTAVPPGVRVVDVAGAPVDGGPRPVDADAIRALGAGQPVTVPGGPDGPQRWVAVPVPAPDGSPRLVLASRDLVGAAALFADAARGLVVTALIGAVAVVAATWTATSLSLRPVDRMRAAAAALPPGERLPVPPARDELAALAVEINGLLARRDDAVARLERFTSEAAHELRSPIAGLRAQADVAVAHPDGTSSEETWRSVASEAERLSDLVADLLALARADAGERMPARPVDLVDAVGDAFARLPEEPTVAMTLWAPMPVAVAATPAEVAIVLDNVLANARRHAATVVHVAVVPAGRWVRLLVDDDGPGIPPADRERVFDRFTRLQPDAGEGSGLGLALVGRLVAGRDGTTRATTSPDGGTRLVVRWPVG</sequence>
<evidence type="ECO:0000256" key="5">
    <source>
        <dbReference type="ARBA" id="ARBA00022679"/>
    </source>
</evidence>
<dbReference type="InterPro" id="IPR003660">
    <property type="entry name" value="HAMP_dom"/>
</dbReference>
<dbReference type="InterPro" id="IPR036890">
    <property type="entry name" value="HATPase_C_sf"/>
</dbReference>
<dbReference type="Pfam" id="PF00512">
    <property type="entry name" value="HisKA"/>
    <property type="match status" value="1"/>
</dbReference>
<gene>
    <name evidence="13" type="ORF">WCD41_05970</name>
</gene>
<keyword evidence="6" id="KW-0812">Transmembrane</keyword>
<keyword evidence="13" id="KW-0547">Nucleotide-binding</keyword>
<dbReference type="InterPro" id="IPR003594">
    <property type="entry name" value="HATPase_dom"/>
</dbReference>
<dbReference type="InterPro" id="IPR036097">
    <property type="entry name" value="HisK_dim/P_sf"/>
</dbReference>
<dbReference type="SMART" id="SM00387">
    <property type="entry name" value="HATPase_c"/>
    <property type="match status" value="1"/>
</dbReference>
<dbReference type="Gene3D" id="3.30.565.10">
    <property type="entry name" value="Histidine kinase-like ATPase, C-terminal domain"/>
    <property type="match status" value="1"/>
</dbReference>
<evidence type="ECO:0000256" key="10">
    <source>
        <dbReference type="ARBA" id="ARBA00023136"/>
    </source>
</evidence>
<reference evidence="13 14" key="1">
    <citation type="submission" date="2024-03" db="EMBL/GenBank/DDBJ databases">
        <title>Actinomycetospora sp. OC33-EN06, a novel actinomycete isolated from wild orchid (Aerides multiflora).</title>
        <authorList>
            <person name="Suriyachadkun C."/>
        </authorList>
    </citation>
    <scope>NUCLEOTIDE SEQUENCE [LARGE SCALE GENOMIC DNA]</scope>
    <source>
        <strain evidence="13 14">OC33-EN06</strain>
    </source>
</reference>
<protein>
    <recommendedName>
        <fullName evidence="3">histidine kinase</fullName>
        <ecNumber evidence="3">2.7.13.3</ecNumber>
    </recommendedName>
</protein>